<evidence type="ECO:0000256" key="1">
    <source>
        <dbReference type="SAM" id="MobiDB-lite"/>
    </source>
</evidence>
<evidence type="ECO:0000313" key="3">
    <source>
        <dbReference type="Proteomes" id="UP001608902"/>
    </source>
</evidence>
<reference evidence="2 3" key="1">
    <citation type="submission" date="2024-08" db="EMBL/GenBank/DDBJ databases">
        <title>Gnathostoma spinigerum genome.</title>
        <authorList>
            <person name="Gonzalez-Bertolin B."/>
            <person name="Monzon S."/>
            <person name="Zaballos A."/>
            <person name="Jimenez P."/>
            <person name="Dekumyoy P."/>
            <person name="Varona S."/>
            <person name="Cuesta I."/>
            <person name="Sumanam S."/>
            <person name="Adisakwattana P."/>
            <person name="Gasser R.B."/>
            <person name="Hernandez-Gonzalez A."/>
            <person name="Young N.D."/>
            <person name="Perteguer M.J."/>
        </authorList>
    </citation>
    <scope>NUCLEOTIDE SEQUENCE [LARGE SCALE GENOMIC DNA]</scope>
    <source>
        <strain evidence="2">AL3</strain>
        <tissue evidence="2">Liver</tissue>
    </source>
</reference>
<protein>
    <submittedName>
        <fullName evidence="2">Uncharacterized protein</fullName>
    </submittedName>
</protein>
<keyword evidence="3" id="KW-1185">Reference proteome</keyword>
<dbReference type="EMBL" id="JBGFUD010006706">
    <property type="protein sequence ID" value="MFH4981158.1"/>
    <property type="molecule type" value="Genomic_DNA"/>
</dbReference>
<gene>
    <name evidence="2" type="ORF">AB6A40_007867</name>
</gene>
<accession>A0ABD6EMH3</accession>
<dbReference type="Proteomes" id="UP001608902">
    <property type="component" value="Unassembled WGS sequence"/>
</dbReference>
<evidence type="ECO:0000313" key="2">
    <source>
        <dbReference type="EMBL" id="MFH4981158.1"/>
    </source>
</evidence>
<dbReference type="AlphaFoldDB" id="A0ABD6EMH3"/>
<name>A0ABD6EMH3_9BILA</name>
<feature type="region of interest" description="Disordered" evidence="1">
    <location>
        <begin position="1"/>
        <end position="21"/>
    </location>
</feature>
<proteinExistence type="predicted"/>
<organism evidence="2 3">
    <name type="scientific">Gnathostoma spinigerum</name>
    <dbReference type="NCBI Taxonomy" id="75299"/>
    <lineage>
        <taxon>Eukaryota</taxon>
        <taxon>Metazoa</taxon>
        <taxon>Ecdysozoa</taxon>
        <taxon>Nematoda</taxon>
        <taxon>Chromadorea</taxon>
        <taxon>Rhabditida</taxon>
        <taxon>Spirurina</taxon>
        <taxon>Gnathostomatomorpha</taxon>
        <taxon>Gnathostomatoidea</taxon>
        <taxon>Gnathostomatidae</taxon>
        <taxon>Gnathostoma</taxon>
    </lineage>
</organism>
<sequence length="96" mass="11314">MKREYERCHRPSRTSKTSKCIRVRQTSYEGKGHRIDPYFGIEERSSWSAETSPLLRSRKRFKMLNCLSRMNDANSSYQLKNILNLEQATVHGTVNF</sequence>
<comment type="caution">
    <text evidence="2">The sequence shown here is derived from an EMBL/GenBank/DDBJ whole genome shotgun (WGS) entry which is preliminary data.</text>
</comment>